<dbReference type="AlphaFoldDB" id="A0A8X7BPC0"/>
<dbReference type="Proteomes" id="UP000886998">
    <property type="component" value="Unassembled WGS sequence"/>
</dbReference>
<protein>
    <submittedName>
        <fullName evidence="2">Uncharacterized protein</fullName>
    </submittedName>
</protein>
<accession>A0A8X7BPC0</accession>
<reference evidence="2" key="1">
    <citation type="submission" date="2020-08" db="EMBL/GenBank/DDBJ databases">
        <title>Multicomponent nature underlies the extraordinary mechanical properties of spider dragline silk.</title>
        <authorList>
            <person name="Kono N."/>
            <person name="Nakamura H."/>
            <person name="Mori M."/>
            <person name="Yoshida Y."/>
            <person name="Ohtoshi R."/>
            <person name="Malay A.D."/>
            <person name="Moran D.A.P."/>
            <person name="Tomita M."/>
            <person name="Numata K."/>
            <person name="Arakawa K."/>
        </authorList>
    </citation>
    <scope>NUCLEOTIDE SEQUENCE</scope>
</reference>
<comment type="caution">
    <text evidence="2">The sequence shown here is derived from an EMBL/GenBank/DDBJ whole genome shotgun (WGS) entry which is preliminary data.</text>
</comment>
<name>A0A8X7BPC0_9ARAC</name>
<feature type="compositionally biased region" description="Basic and acidic residues" evidence="1">
    <location>
        <begin position="60"/>
        <end position="72"/>
    </location>
</feature>
<proteinExistence type="predicted"/>
<organism evidence="2 3">
    <name type="scientific">Trichonephila inaurata madagascariensis</name>
    <dbReference type="NCBI Taxonomy" id="2747483"/>
    <lineage>
        <taxon>Eukaryota</taxon>
        <taxon>Metazoa</taxon>
        <taxon>Ecdysozoa</taxon>
        <taxon>Arthropoda</taxon>
        <taxon>Chelicerata</taxon>
        <taxon>Arachnida</taxon>
        <taxon>Araneae</taxon>
        <taxon>Araneomorphae</taxon>
        <taxon>Entelegynae</taxon>
        <taxon>Araneoidea</taxon>
        <taxon>Nephilidae</taxon>
        <taxon>Trichonephila</taxon>
        <taxon>Trichonephila inaurata</taxon>
    </lineage>
</organism>
<evidence type="ECO:0000256" key="1">
    <source>
        <dbReference type="SAM" id="MobiDB-lite"/>
    </source>
</evidence>
<evidence type="ECO:0000313" key="3">
    <source>
        <dbReference type="Proteomes" id="UP000886998"/>
    </source>
</evidence>
<feature type="region of interest" description="Disordered" evidence="1">
    <location>
        <begin position="42"/>
        <end position="72"/>
    </location>
</feature>
<gene>
    <name evidence="2" type="ORF">TNIN_304611</name>
</gene>
<evidence type="ECO:0000313" key="2">
    <source>
        <dbReference type="EMBL" id="GFY37414.1"/>
    </source>
</evidence>
<dbReference type="EMBL" id="BMAV01000289">
    <property type="protein sequence ID" value="GFY37414.1"/>
    <property type="molecule type" value="Genomic_DNA"/>
</dbReference>
<sequence>MKDERETEITIRGNINELGFHETLHDEYTQYLDFGKTILARSKNSGRSADHNSIDPFRNATERDDKKSGSSLKNFREMLEIVE</sequence>
<keyword evidence="3" id="KW-1185">Reference proteome</keyword>